<evidence type="ECO:0000313" key="2">
    <source>
        <dbReference type="Proteomes" id="UP000294847"/>
    </source>
</evidence>
<dbReference type="EMBL" id="CP034209">
    <property type="protein sequence ID" value="QBZ64014.1"/>
    <property type="molecule type" value="Genomic_DNA"/>
</dbReference>
<dbReference type="Proteomes" id="UP000294847">
    <property type="component" value="Chromosome 6"/>
</dbReference>
<accession>A0A4P7NNX1</accession>
<proteinExistence type="predicted"/>
<reference evidence="1 2" key="1">
    <citation type="journal article" date="2019" name="Mol. Biol. Evol.">
        <title>Blast fungal genomes show frequent chromosomal changes, gene gains and losses, and effector gene turnover.</title>
        <authorList>
            <person name="Gomez Luciano L.B."/>
            <person name="Jason Tsai I."/>
            <person name="Chuma I."/>
            <person name="Tosa Y."/>
            <person name="Chen Y.H."/>
            <person name="Li J.Y."/>
            <person name="Li M.Y."/>
            <person name="Jade Lu M.Y."/>
            <person name="Nakayashiki H."/>
            <person name="Li W.H."/>
        </authorList>
    </citation>
    <scope>NUCLEOTIDE SEQUENCE [LARGE SCALE GENOMIC DNA]</scope>
    <source>
        <strain evidence="1">MZ5-1-6</strain>
    </source>
</reference>
<organism evidence="1 2">
    <name type="scientific">Pyricularia oryzae</name>
    <name type="common">Rice blast fungus</name>
    <name type="synonym">Magnaporthe oryzae</name>
    <dbReference type="NCBI Taxonomy" id="318829"/>
    <lineage>
        <taxon>Eukaryota</taxon>
        <taxon>Fungi</taxon>
        <taxon>Dikarya</taxon>
        <taxon>Ascomycota</taxon>
        <taxon>Pezizomycotina</taxon>
        <taxon>Sordariomycetes</taxon>
        <taxon>Sordariomycetidae</taxon>
        <taxon>Magnaporthales</taxon>
        <taxon>Pyriculariaceae</taxon>
        <taxon>Pyricularia</taxon>
    </lineage>
</organism>
<evidence type="ECO:0000313" key="1">
    <source>
        <dbReference type="EMBL" id="QBZ64014.1"/>
    </source>
</evidence>
<name>A0A4P7NNX1_PYROR</name>
<gene>
    <name evidence="1" type="ORF">PoMZ_05705</name>
</gene>
<dbReference type="VEuPathDB" id="FungiDB:M_BR32_EuGene_00097261"/>
<protein>
    <submittedName>
        <fullName evidence="1">Uncharacterized protein</fullName>
    </submittedName>
</protein>
<dbReference type="AlphaFoldDB" id="A0A4P7NNX1"/>
<sequence length="70" mass="7408">MSPATCGCNSCSCASCASCSCCVRSPPLPDLPKLYLDEANLIPLPGLADFLRQISCSTYSPRLLHRSSKG</sequence>